<dbReference type="AlphaFoldDB" id="A0A6A5GQS9"/>
<dbReference type="Proteomes" id="UP000483820">
    <property type="component" value="Chromosome IV"/>
</dbReference>
<accession>A0A6A5GQS9</accession>
<gene>
    <name evidence="1" type="ORF">GCK72_013339</name>
</gene>
<comment type="caution">
    <text evidence="1">The sequence shown here is derived from an EMBL/GenBank/DDBJ whole genome shotgun (WGS) entry which is preliminary data.</text>
</comment>
<reference evidence="1 2" key="1">
    <citation type="submission" date="2019-12" db="EMBL/GenBank/DDBJ databases">
        <title>Chromosome-level assembly of the Caenorhabditis remanei genome.</title>
        <authorList>
            <person name="Teterina A.A."/>
            <person name="Willis J.H."/>
            <person name="Phillips P.C."/>
        </authorList>
    </citation>
    <scope>NUCLEOTIDE SEQUENCE [LARGE SCALE GENOMIC DNA]</scope>
    <source>
        <strain evidence="1 2">PX506</strain>
        <tissue evidence="1">Whole organism</tissue>
    </source>
</reference>
<dbReference type="CTD" id="78775771"/>
<sequence>MLLVAPEKMAAYGVEITLAIRNARFYPSADGVRIGVFSLDKESEIVEQVAETETIYGQADSCFQEKLNLNFRFEKLQRFRAIM</sequence>
<evidence type="ECO:0000313" key="2">
    <source>
        <dbReference type="Proteomes" id="UP000483820"/>
    </source>
</evidence>
<dbReference type="GeneID" id="78775771"/>
<proteinExistence type="predicted"/>
<dbReference type="KEGG" id="crq:GCK72_013339"/>
<dbReference type="EMBL" id="WUAV01000004">
    <property type="protein sequence ID" value="KAF1756885.1"/>
    <property type="molecule type" value="Genomic_DNA"/>
</dbReference>
<protein>
    <submittedName>
        <fullName evidence="1">Uncharacterized protein</fullName>
    </submittedName>
</protein>
<name>A0A6A5GQS9_CAERE</name>
<organism evidence="1 2">
    <name type="scientific">Caenorhabditis remanei</name>
    <name type="common">Caenorhabditis vulgaris</name>
    <dbReference type="NCBI Taxonomy" id="31234"/>
    <lineage>
        <taxon>Eukaryota</taxon>
        <taxon>Metazoa</taxon>
        <taxon>Ecdysozoa</taxon>
        <taxon>Nematoda</taxon>
        <taxon>Chromadorea</taxon>
        <taxon>Rhabditida</taxon>
        <taxon>Rhabditina</taxon>
        <taxon>Rhabditomorpha</taxon>
        <taxon>Rhabditoidea</taxon>
        <taxon>Rhabditidae</taxon>
        <taxon>Peloderinae</taxon>
        <taxon>Caenorhabditis</taxon>
    </lineage>
</organism>
<evidence type="ECO:0000313" key="1">
    <source>
        <dbReference type="EMBL" id="KAF1756885.1"/>
    </source>
</evidence>
<dbReference type="RefSeq" id="XP_053584575.1">
    <property type="nucleotide sequence ID" value="XM_053729803.1"/>
</dbReference>